<evidence type="ECO:0000256" key="1">
    <source>
        <dbReference type="ARBA" id="ARBA00001971"/>
    </source>
</evidence>
<dbReference type="Proteomes" id="UP000187455">
    <property type="component" value="Unassembled WGS sequence"/>
</dbReference>
<dbReference type="PROSITE" id="PS00086">
    <property type="entry name" value="CYTOCHROME_P450"/>
    <property type="match status" value="1"/>
</dbReference>
<evidence type="ECO:0000256" key="4">
    <source>
        <dbReference type="ARBA" id="ARBA00023004"/>
    </source>
</evidence>
<dbReference type="InterPro" id="IPR017972">
    <property type="entry name" value="Cyt_P450_CS"/>
</dbReference>
<name>A0A1R0GRE8_9FUNG</name>
<dbReference type="GO" id="GO:0004497">
    <property type="term" value="F:monooxygenase activity"/>
    <property type="evidence" value="ECO:0007669"/>
    <property type="project" value="UniProtKB-KW"/>
</dbReference>
<evidence type="ECO:0000313" key="7">
    <source>
        <dbReference type="EMBL" id="OLY79477.1"/>
    </source>
</evidence>
<dbReference type="PRINTS" id="PR00385">
    <property type="entry name" value="P450"/>
</dbReference>
<organism evidence="7 8">
    <name type="scientific">Smittium mucronatum</name>
    <dbReference type="NCBI Taxonomy" id="133383"/>
    <lineage>
        <taxon>Eukaryota</taxon>
        <taxon>Fungi</taxon>
        <taxon>Fungi incertae sedis</taxon>
        <taxon>Zoopagomycota</taxon>
        <taxon>Kickxellomycotina</taxon>
        <taxon>Harpellomycetes</taxon>
        <taxon>Harpellales</taxon>
        <taxon>Legeriomycetaceae</taxon>
        <taxon>Smittium</taxon>
    </lineage>
</organism>
<dbReference type="SUPFAM" id="SSF48264">
    <property type="entry name" value="Cytochrome P450"/>
    <property type="match status" value="1"/>
</dbReference>
<dbReference type="PRINTS" id="PR00463">
    <property type="entry name" value="EP450I"/>
</dbReference>
<evidence type="ECO:0000313" key="8">
    <source>
        <dbReference type="Proteomes" id="UP000187455"/>
    </source>
</evidence>
<dbReference type="InterPro" id="IPR002401">
    <property type="entry name" value="Cyt_P450_E_grp-I"/>
</dbReference>
<sequence>MASYKFRKSSNYEGFGGSHQNIFSTRSEDFNRMRRRQLGPSFSQTGLDSVESIVEAICVDTFIKKMNELVQNGNGSAQINYFKYFQDVTADVIGELAFGERFHAIEKNGHPVTSWVNESMKRSSKTSMFPLLKALMPYIPALDTVVPELKRFCLQAINNRRALINSGKFDKDRIDILQMLLVSVNTSNKKPLSDDELIAEMVTMVIAGVDTTSITMTWLVTYYMLYPKVYKRVADEIRSNFPDKDYKITDKEAREKLPYFVATVYETLRIKGSVGGALARDVPKDGVELSNYYIPQGVEVCMFIAGAHQDPQVWGNDLSFNPDRFIGPNGENLKKEVLAFSAGVRICPGRNLAWMEIFMIIPNLILNFDLSFPSTSFYGPNVLDPENGNTPKVPRDVTFATRPPENPDRDCNIVITRPLV</sequence>
<dbReference type="GO" id="GO:0044550">
    <property type="term" value="P:secondary metabolite biosynthetic process"/>
    <property type="evidence" value="ECO:0007669"/>
    <property type="project" value="UniProtKB-ARBA"/>
</dbReference>
<dbReference type="InterPro" id="IPR036396">
    <property type="entry name" value="Cyt_P450_sf"/>
</dbReference>
<keyword evidence="6 7" id="KW-0503">Monooxygenase</keyword>
<dbReference type="EMBL" id="LSSL01004412">
    <property type="protein sequence ID" value="OLY79477.1"/>
    <property type="molecule type" value="Genomic_DNA"/>
</dbReference>
<dbReference type="GO" id="GO:0016705">
    <property type="term" value="F:oxidoreductase activity, acting on paired donors, with incorporation or reduction of molecular oxygen"/>
    <property type="evidence" value="ECO:0007669"/>
    <property type="project" value="InterPro"/>
</dbReference>
<comment type="similarity">
    <text evidence="6">Belongs to the cytochrome P450 family.</text>
</comment>
<comment type="cofactor">
    <cofactor evidence="1 5">
        <name>heme</name>
        <dbReference type="ChEBI" id="CHEBI:30413"/>
    </cofactor>
</comment>
<protein>
    <submittedName>
        <fullName evidence="7">Benzoate 4-monooxygenase</fullName>
    </submittedName>
</protein>
<proteinExistence type="inferred from homology"/>
<keyword evidence="4 5" id="KW-0408">Iron</keyword>
<dbReference type="PANTHER" id="PTHR24305:SF235">
    <property type="entry name" value="CYTOCHROME P450 MONOOXYGENASE APDB-RELATED"/>
    <property type="match status" value="1"/>
</dbReference>
<reference evidence="7 8" key="1">
    <citation type="journal article" date="2016" name="Mol. Biol. Evol.">
        <title>Genome-Wide Survey of Gut Fungi (Harpellales) Reveals the First Horizontally Transferred Ubiquitin Gene from a Mosquito Host.</title>
        <authorList>
            <person name="Wang Y."/>
            <person name="White M.M."/>
            <person name="Kvist S."/>
            <person name="Moncalvo J.M."/>
        </authorList>
    </citation>
    <scope>NUCLEOTIDE SEQUENCE [LARGE SCALE GENOMIC DNA]</scope>
    <source>
        <strain evidence="7 8">ALG-7-W6</strain>
    </source>
</reference>
<dbReference type="Pfam" id="PF00067">
    <property type="entry name" value="p450"/>
    <property type="match status" value="1"/>
</dbReference>
<dbReference type="Gene3D" id="1.10.630.10">
    <property type="entry name" value="Cytochrome P450"/>
    <property type="match status" value="1"/>
</dbReference>
<dbReference type="PANTHER" id="PTHR24305">
    <property type="entry name" value="CYTOCHROME P450"/>
    <property type="match status" value="1"/>
</dbReference>
<dbReference type="AlphaFoldDB" id="A0A1R0GRE8"/>
<feature type="binding site" description="axial binding residue" evidence="5">
    <location>
        <position position="347"/>
    </location>
    <ligand>
        <name>heme</name>
        <dbReference type="ChEBI" id="CHEBI:30413"/>
    </ligand>
    <ligandPart>
        <name>Fe</name>
        <dbReference type="ChEBI" id="CHEBI:18248"/>
    </ligandPart>
</feature>
<keyword evidence="8" id="KW-1185">Reference proteome</keyword>
<dbReference type="InterPro" id="IPR050121">
    <property type="entry name" value="Cytochrome_P450_monoxygenase"/>
</dbReference>
<keyword evidence="3 6" id="KW-0560">Oxidoreductase</keyword>
<evidence type="ECO:0000256" key="6">
    <source>
        <dbReference type="RuleBase" id="RU000461"/>
    </source>
</evidence>
<comment type="caution">
    <text evidence="7">The sequence shown here is derived from an EMBL/GenBank/DDBJ whole genome shotgun (WGS) entry which is preliminary data.</text>
</comment>
<dbReference type="InterPro" id="IPR001128">
    <property type="entry name" value="Cyt_P450"/>
</dbReference>
<keyword evidence="5 6" id="KW-0349">Heme</keyword>
<accession>A0A1R0GRE8</accession>
<gene>
    <name evidence="7" type="ORF">AYI68_g6451</name>
</gene>
<evidence type="ECO:0000256" key="5">
    <source>
        <dbReference type="PIRSR" id="PIRSR602401-1"/>
    </source>
</evidence>
<evidence type="ECO:0000256" key="3">
    <source>
        <dbReference type="ARBA" id="ARBA00023002"/>
    </source>
</evidence>
<evidence type="ECO:0000256" key="2">
    <source>
        <dbReference type="ARBA" id="ARBA00022723"/>
    </source>
</evidence>
<keyword evidence="2 5" id="KW-0479">Metal-binding</keyword>
<dbReference type="STRING" id="133383.A0A1R0GRE8"/>
<dbReference type="OrthoDB" id="3934656at2759"/>
<dbReference type="GO" id="GO:0020037">
    <property type="term" value="F:heme binding"/>
    <property type="evidence" value="ECO:0007669"/>
    <property type="project" value="InterPro"/>
</dbReference>
<dbReference type="GO" id="GO:0005506">
    <property type="term" value="F:iron ion binding"/>
    <property type="evidence" value="ECO:0007669"/>
    <property type="project" value="InterPro"/>
</dbReference>